<reference evidence="2" key="1">
    <citation type="journal article" date="2022" name="Nat. Commun.">
        <title>Chromosome evolution and the genetic basis of agronomically important traits in greater yam.</title>
        <authorList>
            <person name="Bredeson J.V."/>
            <person name="Lyons J.B."/>
            <person name="Oniyinde I.O."/>
            <person name="Okereke N.R."/>
            <person name="Kolade O."/>
            <person name="Nnabue I."/>
            <person name="Nwadili C.O."/>
            <person name="Hribova E."/>
            <person name="Parker M."/>
            <person name="Nwogha J."/>
            <person name="Shu S."/>
            <person name="Carlson J."/>
            <person name="Kariba R."/>
            <person name="Muthemba S."/>
            <person name="Knop K."/>
            <person name="Barton G.J."/>
            <person name="Sherwood A.V."/>
            <person name="Lopez-Montes A."/>
            <person name="Asiedu R."/>
            <person name="Jamnadass R."/>
            <person name="Muchugi A."/>
            <person name="Goodstein D."/>
            <person name="Egesi C.N."/>
            <person name="Featherston J."/>
            <person name="Asfaw A."/>
            <person name="Simpson G.G."/>
            <person name="Dolezel J."/>
            <person name="Hendre P.S."/>
            <person name="Van Deynze A."/>
            <person name="Kumar P.L."/>
            <person name="Obidiegwu J.E."/>
            <person name="Bhattacharjee R."/>
            <person name="Rokhsar D.S."/>
        </authorList>
    </citation>
    <scope>NUCLEOTIDE SEQUENCE [LARGE SCALE GENOMIC DNA]</scope>
    <source>
        <strain evidence="2">cv. TDa95/00328</strain>
    </source>
</reference>
<accession>A0ACB7WK05</accession>
<comment type="caution">
    <text evidence="1">The sequence shown here is derived from an EMBL/GenBank/DDBJ whole genome shotgun (WGS) entry which is preliminary data.</text>
</comment>
<evidence type="ECO:0000313" key="1">
    <source>
        <dbReference type="EMBL" id="KAH7688598.1"/>
    </source>
</evidence>
<keyword evidence="2" id="KW-1185">Reference proteome</keyword>
<protein>
    <submittedName>
        <fullName evidence="1">Zinc finger RING/FYVE/PHD-type protein</fullName>
    </submittedName>
</protein>
<dbReference type="EMBL" id="CM037013">
    <property type="protein sequence ID" value="KAH7688598.1"/>
    <property type="molecule type" value="Genomic_DNA"/>
</dbReference>
<sequence>MHDAMANDSSVSASARDFAKKRRVNRSAKLKQCKLDARREQWLSQVKGKSCKVTPMASPPTSSSPPVPMPRPQSCLHDSDMVFASHSPTSNSPGKPPKVGCCPNNSVSSGGSTRSCSLSASDGEEEGARGEENSAIDDWETIADALSAYKVNDGCHPSCDTRGPFVESRVPPAPVNDSGTRSTMNPEPTRTIPRAWRPDDEFRPQSLPNLYKQQSFPANMERHFGAKGWSHPAILSAPSSCPICYEDLDPTDSSFLPCSCGFRLCLFCHKRILEADGRCPGCRKQYSPVEGEMLGMSGVKPLLPFQLSRSYSMGSRS</sequence>
<evidence type="ECO:0000313" key="2">
    <source>
        <dbReference type="Proteomes" id="UP000827976"/>
    </source>
</evidence>
<proteinExistence type="predicted"/>
<gene>
    <name evidence="1" type="ORF">IHE45_03G042100</name>
</gene>
<name>A0ACB7WK05_DIOAL</name>
<organism evidence="1 2">
    <name type="scientific">Dioscorea alata</name>
    <name type="common">Purple yam</name>
    <dbReference type="NCBI Taxonomy" id="55571"/>
    <lineage>
        <taxon>Eukaryota</taxon>
        <taxon>Viridiplantae</taxon>
        <taxon>Streptophyta</taxon>
        <taxon>Embryophyta</taxon>
        <taxon>Tracheophyta</taxon>
        <taxon>Spermatophyta</taxon>
        <taxon>Magnoliopsida</taxon>
        <taxon>Liliopsida</taxon>
        <taxon>Dioscoreales</taxon>
        <taxon>Dioscoreaceae</taxon>
        <taxon>Dioscorea</taxon>
    </lineage>
</organism>
<dbReference type="Proteomes" id="UP000827976">
    <property type="component" value="Chromosome 3"/>
</dbReference>